<dbReference type="SUPFAM" id="SSF103473">
    <property type="entry name" value="MFS general substrate transporter"/>
    <property type="match status" value="1"/>
</dbReference>
<feature type="transmembrane region" description="Helical" evidence="7">
    <location>
        <begin position="207"/>
        <end position="227"/>
    </location>
</feature>
<feature type="region of interest" description="Disordered" evidence="6">
    <location>
        <begin position="1"/>
        <end position="49"/>
    </location>
</feature>
<dbReference type="PANTHER" id="PTHR23501">
    <property type="entry name" value="MAJOR FACILITATOR SUPERFAMILY"/>
    <property type="match status" value="1"/>
</dbReference>
<feature type="transmembrane region" description="Helical" evidence="7">
    <location>
        <begin position="144"/>
        <end position="166"/>
    </location>
</feature>
<dbReference type="HOGENOM" id="CLU_000960_22_1_1"/>
<name>N1QFR3_SPHMS</name>
<evidence type="ECO:0000256" key="3">
    <source>
        <dbReference type="ARBA" id="ARBA00022692"/>
    </source>
</evidence>
<dbReference type="Gene3D" id="1.20.1250.20">
    <property type="entry name" value="MFS general substrate transporter like domains"/>
    <property type="match status" value="1"/>
</dbReference>
<dbReference type="GeneID" id="27906334"/>
<evidence type="ECO:0000256" key="2">
    <source>
        <dbReference type="ARBA" id="ARBA00022448"/>
    </source>
</evidence>
<evidence type="ECO:0000256" key="4">
    <source>
        <dbReference type="ARBA" id="ARBA00022989"/>
    </source>
</evidence>
<organism evidence="9 10">
    <name type="scientific">Sphaerulina musiva (strain SO2202)</name>
    <name type="common">Poplar stem canker fungus</name>
    <name type="synonym">Septoria musiva</name>
    <dbReference type="NCBI Taxonomy" id="692275"/>
    <lineage>
        <taxon>Eukaryota</taxon>
        <taxon>Fungi</taxon>
        <taxon>Dikarya</taxon>
        <taxon>Ascomycota</taxon>
        <taxon>Pezizomycotina</taxon>
        <taxon>Dothideomycetes</taxon>
        <taxon>Dothideomycetidae</taxon>
        <taxon>Mycosphaerellales</taxon>
        <taxon>Mycosphaerellaceae</taxon>
        <taxon>Sphaerulina</taxon>
    </lineage>
</organism>
<evidence type="ECO:0000256" key="5">
    <source>
        <dbReference type="ARBA" id="ARBA00023136"/>
    </source>
</evidence>
<feature type="compositionally biased region" description="Pro residues" evidence="6">
    <location>
        <begin position="32"/>
        <end position="45"/>
    </location>
</feature>
<protein>
    <submittedName>
        <fullName evidence="9">MFS multidrug transporter</fullName>
    </submittedName>
</protein>
<dbReference type="GO" id="GO:0022857">
    <property type="term" value="F:transmembrane transporter activity"/>
    <property type="evidence" value="ECO:0007669"/>
    <property type="project" value="InterPro"/>
</dbReference>
<dbReference type="Pfam" id="PF07690">
    <property type="entry name" value="MFS_1"/>
    <property type="match status" value="1"/>
</dbReference>
<dbReference type="InterPro" id="IPR020846">
    <property type="entry name" value="MFS_dom"/>
</dbReference>
<dbReference type="InterPro" id="IPR036259">
    <property type="entry name" value="MFS_trans_sf"/>
</dbReference>
<keyword evidence="3 7" id="KW-0812">Transmembrane</keyword>
<keyword evidence="5 7" id="KW-0472">Membrane</keyword>
<sequence length="568" mass="59984">MPNQNPLVDSEEPNDNKNNNNNNNNDHHVPTTPTPPPPPPPPPTYPTGLRQNLTLLATSLSIFLVSLDSTLLSTTIPSILDTFHHLSHTTWYTTSYMLGMATTQAFWGKAYSCWPLKSTFLISGIIFSTGAGICAVAPTSEVFILGRVVGGFGGAGVAAGTFLIVACTAPVEKRPVRLGVVSLWFVVAAVVGPLAGGVLATKVSWRAGFYVGLPIGGISLVLIFFFFETPAHARPAPSSFRGKLLQLDFAGMLLTIAFGACLVLALQWAGITKSWKSGPVIGCLLSAGLALSLLISVEIFLGELAGLSSRLIRQNKTIALQLLFNITVSGTYYLMLYYLPLFFQIIQGVNAAQSGLRILALVGTSAPVAILSGLILSNTQDYQLIMLISAIFSTVGSSLIFTLGPQSSTLQTIKYQIFVGIGLGLSIQLSIIVCQNVVAASDLTRANTWALWIQLLGGAVVLAVAQSAVSNRLLAVLPEFAPQVSSAAVLEAGPGNFRAELEAEQIGEVVRAYMSGLKIAFGIALALSCGSVVVALLVLVVDRRKLGDGRLGDAEKLQVESASEETVA</sequence>
<dbReference type="InterPro" id="IPR011701">
    <property type="entry name" value="MFS"/>
</dbReference>
<evidence type="ECO:0000313" key="9">
    <source>
        <dbReference type="EMBL" id="EMF09353.1"/>
    </source>
</evidence>
<gene>
    <name evidence="9" type="ORF">SEPMUDRAFT_51623</name>
</gene>
<keyword evidence="4 7" id="KW-1133">Transmembrane helix</keyword>
<evidence type="ECO:0000256" key="1">
    <source>
        <dbReference type="ARBA" id="ARBA00004141"/>
    </source>
</evidence>
<dbReference type="PROSITE" id="PS50850">
    <property type="entry name" value="MFS"/>
    <property type="match status" value="1"/>
</dbReference>
<dbReference type="EMBL" id="KB456269">
    <property type="protein sequence ID" value="EMF09353.1"/>
    <property type="molecule type" value="Genomic_DNA"/>
</dbReference>
<feature type="transmembrane region" description="Helical" evidence="7">
    <location>
        <begin position="247"/>
        <end position="271"/>
    </location>
</feature>
<evidence type="ECO:0000256" key="7">
    <source>
        <dbReference type="SAM" id="Phobius"/>
    </source>
</evidence>
<keyword evidence="2" id="KW-0813">Transport</keyword>
<dbReference type="RefSeq" id="XP_016757474.1">
    <property type="nucleotide sequence ID" value="XM_016909197.1"/>
</dbReference>
<feature type="transmembrane region" description="Helical" evidence="7">
    <location>
        <begin position="519"/>
        <end position="541"/>
    </location>
</feature>
<reference evidence="9 10" key="1">
    <citation type="journal article" date="2012" name="PLoS Pathog.">
        <title>Diverse lifestyles and strategies of plant pathogenesis encoded in the genomes of eighteen Dothideomycetes fungi.</title>
        <authorList>
            <person name="Ohm R.A."/>
            <person name="Feau N."/>
            <person name="Henrissat B."/>
            <person name="Schoch C.L."/>
            <person name="Horwitz B.A."/>
            <person name="Barry K.W."/>
            <person name="Condon B.J."/>
            <person name="Copeland A.C."/>
            <person name="Dhillon B."/>
            <person name="Glaser F."/>
            <person name="Hesse C.N."/>
            <person name="Kosti I."/>
            <person name="LaButti K."/>
            <person name="Lindquist E.A."/>
            <person name="Lucas S."/>
            <person name="Salamov A.A."/>
            <person name="Bradshaw R.E."/>
            <person name="Ciuffetti L."/>
            <person name="Hamelin R.C."/>
            <person name="Kema G.H.J."/>
            <person name="Lawrence C."/>
            <person name="Scott J.A."/>
            <person name="Spatafora J.W."/>
            <person name="Turgeon B.G."/>
            <person name="de Wit P.J.G.M."/>
            <person name="Zhong S."/>
            <person name="Goodwin S.B."/>
            <person name="Grigoriev I.V."/>
        </authorList>
    </citation>
    <scope>NUCLEOTIDE SEQUENCE [LARGE SCALE GENOMIC DNA]</scope>
    <source>
        <strain evidence="9 10">SO2202</strain>
    </source>
</reference>
<dbReference type="PANTHER" id="PTHR23501:SF177">
    <property type="entry name" value="MAJOR FACILITATOR SUPERFAMILY (MFS) PROFILE DOMAIN-CONTAINING PROTEIN-RELATED"/>
    <property type="match status" value="1"/>
</dbReference>
<evidence type="ECO:0000259" key="8">
    <source>
        <dbReference type="PROSITE" id="PS50850"/>
    </source>
</evidence>
<feature type="transmembrane region" description="Helical" evidence="7">
    <location>
        <begin position="384"/>
        <end position="403"/>
    </location>
</feature>
<keyword evidence="10" id="KW-1185">Reference proteome</keyword>
<feature type="transmembrane region" description="Helical" evidence="7">
    <location>
        <begin position="277"/>
        <end position="301"/>
    </location>
</feature>
<proteinExistence type="predicted"/>
<dbReference type="eggNOG" id="KOG0254">
    <property type="taxonomic scope" value="Eukaryota"/>
</dbReference>
<feature type="transmembrane region" description="Helical" evidence="7">
    <location>
        <begin position="178"/>
        <end position="201"/>
    </location>
</feature>
<feature type="transmembrane region" description="Helical" evidence="7">
    <location>
        <begin position="415"/>
        <end position="438"/>
    </location>
</feature>
<evidence type="ECO:0000256" key="6">
    <source>
        <dbReference type="SAM" id="MobiDB-lite"/>
    </source>
</evidence>
<accession>N1QFR3</accession>
<dbReference type="GO" id="GO:0005886">
    <property type="term" value="C:plasma membrane"/>
    <property type="evidence" value="ECO:0007669"/>
    <property type="project" value="TreeGrafter"/>
</dbReference>
<dbReference type="OrthoDB" id="10021397at2759"/>
<feature type="domain" description="Major facilitator superfamily (MFS) profile" evidence="8">
    <location>
        <begin position="54"/>
        <end position="546"/>
    </location>
</feature>
<feature type="transmembrane region" description="Helical" evidence="7">
    <location>
        <begin position="358"/>
        <end position="377"/>
    </location>
</feature>
<dbReference type="AlphaFoldDB" id="N1QFR3"/>
<feature type="transmembrane region" description="Helical" evidence="7">
    <location>
        <begin position="322"/>
        <end position="346"/>
    </location>
</feature>
<evidence type="ECO:0000313" key="10">
    <source>
        <dbReference type="Proteomes" id="UP000016931"/>
    </source>
</evidence>
<feature type="transmembrane region" description="Helical" evidence="7">
    <location>
        <begin position="119"/>
        <end position="138"/>
    </location>
</feature>
<dbReference type="OMA" id="QGTWGKI"/>
<feature type="transmembrane region" description="Helical" evidence="7">
    <location>
        <begin position="450"/>
        <end position="469"/>
    </location>
</feature>
<feature type="transmembrane region" description="Helical" evidence="7">
    <location>
        <begin position="53"/>
        <end position="77"/>
    </location>
</feature>
<dbReference type="Proteomes" id="UP000016931">
    <property type="component" value="Unassembled WGS sequence"/>
</dbReference>
<comment type="subcellular location">
    <subcellularLocation>
        <location evidence="1">Membrane</location>
        <topology evidence="1">Multi-pass membrane protein</topology>
    </subcellularLocation>
</comment>
<feature type="transmembrane region" description="Helical" evidence="7">
    <location>
        <begin position="89"/>
        <end position="107"/>
    </location>
</feature>